<name>B8D3C8_DESA1</name>
<feature type="binding site" evidence="4">
    <location>
        <position position="26"/>
    </location>
    <ligand>
        <name>Mg(2+)</name>
        <dbReference type="ChEBI" id="CHEBI:18420"/>
        <label>2</label>
    </ligand>
</feature>
<feature type="transmembrane region" description="Helical" evidence="5">
    <location>
        <begin position="413"/>
        <end position="435"/>
    </location>
</feature>
<feature type="binding site" evidence="3">
    <location>
        <begin position="61"/>
        <end position="64"/>
    </location>
    <ligand>
        <name>GTP</name>
        <dbReference type="ChEBI" id="CHEBI:37565"/>
        <label>1</label>
    </ligand>
</feature>
<sequence>MGDHEVKTVKVVFIGQPNVGKSSLFNLVTKSHVEVGNWPGKTVVVHKGEITYGSYQLILYDLPGIYGFSTLTQEEIVAREAILAEKPDVIIVVADSTIPERTMSILIQVLELTGRVVLVFSKTDLTHSKGIHIDYRGIEKELGIPVVPVSIASDMEMEDLLKAIIDVAEGRKGRREPLRIDYNGLNEYIDSIEDVLLKAGLPIDLPSRWISIRLIEGDKILEEQVKAIIGPAMWSRIEDTVREAHRLLGDPAAKITEARFKLISEISSRHIAKVKIKHGSTVSIFYRPLLGTIISIGIYLLVFTLVFTINTGFPLNIIFSALGLDSIALLLEEYSFSSLVEKAFTFITSLIQPLSSSNPILYGFIADGILGGVASILVFLPLILLMVLIQVIIEDSGLMSRLAVSSHAFLSRLGLSGHAFFSFMLGFGCNVPAILSTRTNPNSLERLRLILTLSFIPCQARLVILLAFTSATTRFSMGLLIALSYITAIIVFMSVNYLLYRFSSMDKKEPQLLIEIPAYHRPLARVVYWKTIATVKHFVKKAGSIIFTGSIIIWLLTSFTPTLSYTDNIGESIAAVVSKNMQFITIPLGITGESAWIISMAIITGFIAKELVVSTILVATGCETMSSAMRLLGLNDLQLLSLTVFTTLYIPCLATVSAVYEETKSIKLAFSVLLLTSSTAYIVASMLYHIVSLFIGFH</sequence>
<protein>
    <recommendedName>
        <fullName evidence="1 2">Ferrous iron transport protein B</fullName>
    </recommendedName>
</protein>
<dbReference type="InterPro" id="IPR011642">
    <property type="entry name" value="Gate_dom"/>
</dbReference>
<evidence type="ECO:0000256" key="3">
    <source>
        <dbReference type="PIRSR" id="PIRSR603373-1"/>
    </source>
</evidence>
<dbReference type="InterPro" id="IPR003373">
    <property type="entry name" value="Fe2_transport_prot-B"/>
</dbReference>
<dbReference type="PRINTS" id="PR00326">
    <property type="entry name" value="GTP1OBG"/>
</dbReference>
<dbReference type="Pfam" id="PF07670">
    <property type="entry name" value="Gate"/>
    <property type="match status" value="2"/>
</dbReference>
<feature type="transmembrane region" description="Helical" evidence="5">
    <location>
        <begin position="447"/>
        <end position="469"/>
    </location>
</feature>
<keyword evidence="3" id="KW-0547">Nucleotide-binding</keyword>
<dbReference type="Gene3D" id="3.40.50.300">
    <property type="entry name" value="P-loop containing nucleotide triphosphate hydrolases"/>
    <property type="match status" value="1"/>
</dbReference>
<evidence type="ECO:0000313" key="7">
    <source>
        <dbReference type="EMBL" id="ACL10399.1"/>
    </source>
</evidence>
<feature type="transmembrane region" description="Helical" evidence="5">
    <location>
        <begin position="672"/>
        <end position="697"/>
    </location>
</feature>
<evidence type="ECO:0000259" key="6">
    <source>
        <dbReference type="PROSITE" id="PS51711"/>
    </source>
</evidence>
<keyword evidence="3" id="KW-0342">GTP-binding</keyword>
<keyword evidence="5" id="KW-0812">Transmembrane</keyword>
<evidence type="ECO:0000256" key="1">
    <source>
        <dbReference type="ARBA" id="ARBA00031200"/>
    </source>
</evidence>
<accession>B8D3C8</accession>
<feature type="transmembrane region" description="Helical" evidence="5">
    <location>
        <begin position="284"/>
        <end position="307"/>
    </location>
</feature>
<evidence type="ECO:0000256" key="4">
    <source>
        <dbReference type="PIRSR" id="PIRSR603373-2"/>
    </source>
</evidence>
<keyword evidence="4" id="KW-0460">Magnesium</keyword>
<feature type="transmembrane region" description="Helical" evidence="5">
    <location>
        <begin position="595"/>
        <end position="618"/>
    </location>
</feature>
<dbReference type="GO" id="GO:0046872">
    <property type="term" value="F:metal ion binding"/>
    <property type="evidence" value="ECO:0007669"/>
    <property type="project" value="UniProtKB-KW"/>
</dbReference>
<dbReference type="PANTHER" id="PTHR43185">
    <property type="entry name" value="FERROUS IRON TRANSPORT PROTEIN B"/>
    <property type="match status" value="1"/>
</dbReference>
<feature type="binding site" evidence="3">
    <location>
        <begin position="150"/>
        <end position="152"/>
    </location>
    <ligand>
        <name>GTP</name>
        <dbReference type="ChEBI" id="CHEBI:37565"/>
        <label>1</label>
    </ligand>
</feature>
<keyword evidence="4" id="KW-0479">Metal-binding</keyword>
<dbReference type="InterPro" id="IPR027417">
    <property type="entry name" value="P-loop_NTPase"/>
</dbReference>
<keyword evidence="5" id="KW-0472">Membrane</keyword>
<feature type="transmembrane region" description="Helical" evidence="5">
    <location>
        <begin position="639"/>
        <end position="660"/>
    </location>
</feature>
<dbReference type="STRING" id="490899.DKAM_0070"/>
<feature type="transmembrane region" description="Helical" evidence="5">
    <location>
        <begin position="360"/>
        <end position="393"/>
    </location>
</feature>
<dbReference type="GO" id="GO:0005886">
    <property type="term" value="C:plasma membrane"/>
    <property type="evidence" value="ECO:0007669"/>
    <property type="project" value="TreeGrafter"/>
</dbReference>
<dbReference type="AlphaFoldDB" id="B8D3C8"/>
<dbReference type="PROSITE" id="PS51711">
    <property type="entry name" value="G_FEOB"/>
    <property type="match status" value="1"/>
</dbReference>
<organism evidence="7 8">
    <name type="scientific">Desulfurococcus amylolyticus (strain DSM 18924 / JCM 16383 / VKM B-2413 / 1221n)</name>
    <name type="common">Desulfurococcus kamchatkensis</name>
    <dbReference type="NCBI Taxonomy" id="490899"/>
    <lineage>
        <taxon>Archaea</taxon>
        <taxon>Thermoproteota</taxon>
        <taxon>Thermoprotei</taxon>
        <taxon>Desulfurococcales</taxon>
        <taxon>Desulfurococcaceae</taxon>
        <taxon>Desulfurococcus</taxon>
    </lineage>
</organism>
<evidence type="ECO:0000256" key="2">
    <source>
        <dbReference type="NCBIfam" id="TIGR00437"/>
    </source>
</evidence>
<keyword evidence="5" id="KW-1133">Transmembrane helix</keyword>
<dbReference type="HOGENOM" id="CLU_013350_3_0_2"/>
<evidence type="ECO:0000256" key="5">
    <source>
        <dbReference type="SAM" id="Phobius"/>
    </source>
</evidence>
<dbReference type="Proteomes" id="UP000006903">
    <property type="component" value="Chromosome"/>
</dbReference>
<dbReference type="InterPro" id="IPR006073">
    <property type="entry name" value="GTP-bd"/>
</dbReference>
<dbReference type="Pfam" id="PF17910">
    <property type="entry name" value="FeoB_Cyto"/>
    <property type="match status" value="1"/>
</dbReference>
<reference evidence="7 8" key="1">
    <citation type="journal article" date="2009" name="J. Bacteriol.">
        <title>Complete genome sequence of the anaerobic, protein-degrading hyperthermophilic crenarchaeon Desulfurococcus kamchatkensis.</title>
        <authorList>
            <person name="Ravin N.V."/>
            <person name="Mardanov A.V."/>
            <person name="Beletsky A.V."/>
            <person name="Kublanov I.V."/>
            <person name="Kolganova T.V."/>
            <person name="Lebedinsky A.V."/>
            <person name="Chernyh N.A."/>
            <person name="Bonch-Osmolovskaya E.A."/>
            <person name="Skryabin K.G."/>
        </authorList>
    </citation>
    <scope>NUCLEOTIDE SEQUENCE [LARGE SCALE GENOMIC DNA]</scope>
    <source>
        <strain evidence="8">DSM 18924 / JCM 16383 / VKM B-2413 / 1221n</strain>
    </source>
</reference>
<feature type="domain" description="FeoB-type G" evidence="6">
    <location>
        <begin position="8"/>
        <end position="170"/>
    </location>
</feature>
<dbReference type="InterPro" id="IPR041069">
    <property type="entry name" value="FeoB_Cyto"/>
</dbReference>
<feature type="binding site" evidence="4">
    <location>
        <position position="29"/>
    </location>
    <ligand>
        <name>Mg(2+)</name>
        <dbReference type="ChEBI" id="CHEBI:18420"/>
        <label>2</label>
    </ligand>
</feature>
<feature type="transmembrane region" description="Helical" evidence="5">
    <location>
        <begin position="538"/>
        <end position="557"/>
    </location>
</feature>
<gene>
    <name evidence="7" type="ordered locus">DKAM_0070</name>
</gene>
<dbReference type="EMBL" id="CP001140">
    <property type="protein sequence ID" value="ACL10399.1"/>
    <property type="molecule type" value="Genomic_DNA"/>
</dbReference>
<dbReference type="GO" id="GO:0015093">
    <property type="term" value="F:ferrous iron transmembrane transporter activity"/>
    <property type="evidence" value="ECO:0007669"/>
    <property type="project" value="UniProtKB-UniRule"/>
</dbReference>
<dbReference type="KEGG" id="dka:DKAM_0070"/>
<dbReference type="Gene3D" id="1.10.287.1770">
    <property type="match status" value="1"/>
</dbReference>
<proteinExistence type="predicted"/>
<feature type="transmembrane region" description="Helical" evidence="5">
    <location>
        <begin position="475"/>
        <end position="499"/>
    </location>
</feature>
<dbReference type="eggNOG" id="arCOG00359">
    <property type="taxonomic scope" value="Archaea"/>
</dbReference>
<dbReference type="PANTHER" id="PTHR43185:SF1">
    <property type="entry name" value="FE(2+) TRANSPORTER FEOB"/>
    <property type="match status" value="1"/>
</dbReference>
<dbReference type="NCBIfam" id="TIGR00437">
    <property type="entry name" value="feoB"/>
    <property type="match status" value="1"/>
</dbReference>
<dbReference type="InterPro" id="IPR030389">
    <property type="entry name" value="G_FEOB_dom"/>
</dbReference>
<feature type="binding site" evidence="3">
    <location>
        <begin position="15"/>
        <end position="22"/>
    </location>
    <ligand>
        <name>GTP</name>
        <dbReference type="ChEBI" id="CHEBI:37565"/>
        <label>1</label>
    </ligand>
</feature>
<dbReference type="NCBIfam" id="TIGR00231">
    <property type="entry name" value="small_GTP"/>
    <property type="match status" value="1"/>
</dbReference>
<dbReference type="SUPFAM" id="SSF52540">
    <property type="entry name" value="P-loop containing nucleoside triphosphate hydrolases"/>
    <property type="match status" value="1"/>
</dbReference>
<evidence type="ECO:0000313" key="8">
    <source>
        <dbReference type="Proteomes" id="UP000006903"/>
    </source>
</evidence>
<dbReference type="Pfam" id="PF02421">
    <property type="entry name" value="FeoB_N"/>
    <property type="match status" value="1"/>
</dbReference>
<dbReference type="GO" id="GO:0005525">
    <property type="term" value="F:GTP binding"/>
    <property type="evidence" value="ECO:0007669"/>
    <property type="project" value="UniProtKB-KW"/>
</dbReference>
<dbReference type="InterPro" id="IPR005225">
    <property type="entry name" value="Small_GTP-bd"/>
</dbReference>
<dbReference type="InterPro" id="IPR050860">
    <property type="entry name" value="FeoB_GTPase"/>
</dbReference>